<evidence type="ECO:0000256" key="2">
    <source>
        <dbReference type="ARBA" id="ARBA00011375"/>
    </source>
</evidence>
<dbReference type="GO" id="GO:0097431">
    <property type="term" value="C:mitotic spindle pole"/>
    <property type="evidence" value="ECO:0007669"/>
    <property type="project" value="TreeGrafter"/>
</dbReference>
<proteinExistence type="predicted"/>
<dbReference type="PANTHER" id="PTHR16056:SF16">
    <property type="entry name" value="REGULATOR OF MICROTUBULE DYNAMICS PROTEIN 1"/>
    <property type="match status" value="1"/>
</dbReference>
<dbReference type="InterPro" id="IPR049039">
    <property type="entry name" value="RMD1-3_a_helical_rpt"/>
</dbReference>
<accession>A0A8B6DZL5</accession>
<gene>
    <name evidence="9" type="ORF">MGAL_10B019726</name>
</gene>
<dbReference type="EMBL" id="UYJE01004277">
    <property type="protein sequence ID" value="VDI26745.1"/>
    <property type="molecule type" value="Genomic_DNA"/>
</dbReference>
<dbReference type="OrthoDB" id="69711at2759"/>
<dbReference type="InterPro" id="IPR011990">
    <property type="entry name" value="TPR-like_helical_dom_sf"/>
</dbReference>
<dbReference type="Pfam" id="PF21033">
    <property type="entry name" value="RMD1-3"/>
    <property type="match status" value="1"/>
</dbReference>
<evidence type="ECO:0000256" key="5">
    <source>
        <dbReference type="ARBA" id="ARBA00022803"/>
    </source>
</evidence>
<dbReference type="GO" id="GO:0008017">
    <property type="term" value="F:microtubule binding"/>
    <property type="evidence" value="ECO:0007669"/>
    <property type="project" value="TreeGrafter"/>
</dbReference>
<dbReference type="Proteomes" id="UP000596742">
    <property type="component" value="Unassembled WGS sequence"/>
</dbReference>
<protein>
    <recommendedName>
        <fullName evidence="7">Regulator of microtubule dynamics protein 1</fullName>
    </recommendedName>
    <alternativeName>
        <fullName evidence="8">Protein FAM82B</fullName>
    </alternativeName>
</protein>
<evidence type="ECO:0000313" key="10">
    <source>
        <dbReference type="Proteomes" id="UP000596742"/>
    </source>
</evidence>
<evidence type="ECO:0000256" key="8">
    <source>
        <dbReference type="ARBA" id="ARBA00041958"/>
    </source>
</evidence>
<sequence>MQSSLRFFTKFRQSCGVAYRFLRSQRKESYKQFKKIQYPLFPVLAFQPFATVHALSFGFGKKEEVKELTKEELVVIEADKIYTANEILKLYDFLIQYKDCQNDEILWRLARAASDKGKLVQNTNEKKACFFEAFEYVKKALELNDNNFASHKWYAILLDYTAEYEGTKKRISNAFHVKEHLKRANELNPKDATSLYSLGYWCFLFADMPWYMRQIASALFASPPTSTYEEALAYFEKAEEADPNFYSMNLLMLGKTYLRLKNHNMALKYLTRAKDQPLNKPDDEKAHKEALELLKSMGVKLKDQQ</sequence>
<evidence type="ECO:0000256" key="1">
    <source>
        <dbReference type="ARBA" id="ARBA00004245"/>
    </source>
</evidence>
<evidence type="ECO:0000256" key="4">
    <source>
        <dbReference type="ARBA" id="ARBA00022737"/>
    </source>
</evidence>
<evidence type="ECO:0000256" key="7">
    <source>
        <dbReference type="ARBA" id="ARBA00039966"/>
    </source>
</evidence>
<reference evidence="9" key="1">
    <citation type="submission" date="2018-11" db="EMBL/GenBank/DDBJ databases">
        <authorList>
            <person name="Alioto T."/>
            <person name="Alioto T."/>
        </authorList>
    </citation>
    <scope>NUCLEOTIDE SEQUENCE</scope>
</reference>
<keyword evidence="4" id="KW-0677">Repeat</keyword>
<dbReference type="AlphaFoldDB" id="A0A8B6DZL5"/>
<dbReference type="GO" id="GO:0005739">
    <property type="term" value="C:mitochondrion"/>
    <property type="evidence" value="ECO:0007669"/>
    <property type="project" value="TreeGrafter"/>
</dbReference>
<dbReference type="Gene3D" id="1.25.40.10">
    <property type="entry name" value="Tetratricopeptide repeat domain"/>
    <property type="match status" value="2"/>
</dbReference>
<comment type="caution">
    <text evidence="9">The sequence shown here is derived from an EMBL/GenBank/DDBJ whole genome shotgun (WGS) entry which is preliminary data.</text>
</comment>
<dbReference type="GO" id="GO:0005876">
    <property type="term" value="C:spindle microtubule"/>
    <property type="evidence" value="ECO:0007669"/>
    <property type="project" value="TreeGrafter"/>
</dbReference>
<evidence type="ECO:0000313" key="9">
    <source>
        <dbReference type="EMBL" id="VDI26745.1"/>
    </source>
</evidence>
<keyword evidence="3" id="KW-0963">Cytoplasm</keyword>
<dbReference type="SUPFAM" id="SSF48452">
    <property type="entry name" value="TPR-like"/>
    <property type="match status" value="1"/>
</dbReference>
<name>A0A8B6DZL5_MYTGA</name>
<comment type="subcellular location">
    <subcellularLocation>
        <location evidence="1">Cytoplasm</location>
        <location evidence="1">Cytoskeleton</location>
    </subcellularLocation>
</comment>
<keyword evidence="5" id="KW-0802">TPR repeat</keyword>
<evidence type="ECO:0000256" key="6">
    <source>
        <dbReference type="ARBA" id="ARBA00023212"/>
    </source>
</evidence>
<organism evidence="9 10">
    <name type="scientific">Mytilus galloprovincialis</name>
    <name type="common">Mediterranean mussel</name>
    <dbReference type="NCBI Taxonomy" id="29158"/>
    <lineage>
        <taxon>Eukaryota</taxon>
        <taxon>Metazoa</taxon>
        <taxon>Spiralia</taxon>
        <taxon>Lophotrochozoa</taxon>
        <taxon>Mollusca</taxon>
        <taxon>Bivalvia</taxon>
        <taxon>Autobranchia</taxon>
        <taxon>Pteriomorphia</taxon>
        <taxon>Mytilida</taxon>
        <taxon>Mytiloidea</taxon>
        <taxon>Mytilidae</taxon>
        <taxon>Mytilinae</taxon>
        <taxon>Mytilus</taxon>
    </lineage>
</organism>
<keyword evidence="6" id="KW-0206">Cytoskeleton</keyword>
<keyword evidence="10" id="KW-1185">Reference proteome</keyword>
<evidence type="ECO:0000256" key="3">
    <source>
        <dbReference type="ARBA" id="ARBA00022490"/>
    </source>
</evidence>
<comment type="subunit">
    <text evidence="2">Interacts with microtubules.</text>
</comment>
<dbReference type="PANTHER" id="PTHR16056">
    <property type="entry name" value="REGULATOR OF MICROTUBULE DYNAMICS PROTEIN"/>
    <property type="match status" value="1"/>
</dbReference>